<evidence type="ECO:0000256" key="5">
    <source>
        <dbReference type="ARBA" id="ARBA00022692"/>
    </source>
</evidence>
<evidence type="ECO:0000256" key="2">
    <source>
        <dbReference type="ARBA" id="ARBA00009773"/>
    </source>
</evidence>
<comment type="similarity">
    <text evidence="2">Belongs to the autoinducer-2 exporter (AI-2E) (TC 2.A.86) family.</text>
</comment>
<proteinExistence type="inferred from homology"/>
<accession>A0ABT2TEP5</accession>
<sequence>MIEETQKDAQKEEAPNSGYYIKQPVLKKKGSSKLRQQFGKGMTFFIVIATCILFYFALLRLTVISDILAKVIHVLKPIIYGLAIAYLLNPIVNIVDRHLLPVIKKRFPRFKRKESFVRAIGIMTGLLLLIAIVVTLFNMMIPELYRSIRDMVLTVPSQMNHFLESFAQMNSENSTIGKFAAEVLEEAAKFLQNWMRTDLLEQVNVVMSGLTVGVINIISEILNIVIGMIVSVYVLFSKEKFSRQCKKIIYALFKPANANMILHLTIKSNQIFGGFIIGKIIDSAIIGVLCFLGLSVLDMPYTMLVSVIVGVTNVIPFFGPYIGAIPSALLILLSDPKMGIYFIIFILCLQQLDGNIIGPKILGDSTGLSAFWVVFSILLGGGMFGFLGMILGVPTFAVIYYIVKMIINNRLERKKFPTDTDCYDKFSYIDSDGTYVHADENEMKNEERGEDRHADSSTK</sequence>
<dbReference type="PANTHER" id="PTHR21716">
    <property type="entry name" value="TRANSMEMBRANE PROTEIN"/>
    <property type="match status" value="1"/>
</dbReference>
<feature type="transmembrane region" description="Helical" evidence="9">
    <location>
        <begin position="78"/>
        <end position="95"/>
    </location>
</feature>
<organism evidence="10 11">
    <name type="scientific">Faecalicatena acetigenes</name>
    <dbReference type="NCBI Taxonomy" id="2981790"/>
    <lineage>
        <taxon>Bacteria</taxon>
        <taxon>Bacillati</taxon>
        <taxon>Bacillota</taxon>
        <taxon>Clostridia</taxon>
        <taxon>Lachnospirales</taxon>
        <taxon>Lachnospiraceae</taxon>
        <taxon>Faecalicatena</taxon>
    </lineage>
</organism>
<reference evidence="10 11" key="1">
    <citation type="journal article" date="2021" name="ISME Commun">
        <title>Automated analysis of genomic sequences facilitates high-throughput and comprehensive description of bacteria.</title>
        <authorList>
            <person name="Hitch T.C.A."/>
        </authorList>
    </citation>
    <scope>NUCLEOTIDE SEQUENCE [LARGE SCALE GENOMIC DNA]</scope>
    <source>
        <strain evidence="10 11">H2_18</strain>
    </source>
</reference>
<dbReference type="RefSeq" id="WP_117975643.1">
    <property type="nucleotide sequence ID" value="NZ_JAOQJX010000019.1"/>
</dbReference>
<keyword evidence="7 9" id="KW-0472">Membrane</keyword>
<feature type="transmembrane region" description="Helical" evidence="9">
    <location>
        <begin position="116"/>
        <end position="141"/>
    </location>
</feature>
<dbReference type="PANTHER" id="PTHR21716:SF53">
    <property type="entry name" value="PERMEASE PERM-RELATED"/>
    <property type="match status" value="1"/>
</dbReference>
<gene>
    <name evidence="10" type="ORF">OCV51_11420</name>
</gene>
<protein>
    <submittedName>
        <fullName evidence="10">AI-2E family transporter</fullName>
    </submittedName>
</protein>
<evidence type="ECO:0000256" key="7">
    <source>
        <dbReference type="ARBA" id="ARBA00023136"/>
    </source>
</evidence>
<evidence type="ECO:0000256" key="3">
    <source>
        <dbReference type="ARBA" id="ARBA00022448"/>
    </source>
</evidence>
<evidence type="ECO:0000256" key="8">
    <source>
        <dbReference type="SAM" id="MobiDB-lite"/>
    </source>
</evidence>
<comment type="caution">
    <text evidence="10">The sequence shown here is derived from an EMBL/GenBank/DDBJ whole genome shotgun (WGS) entry which is preliminary data.</text>
</comment>
<dbReference type="Pfam" id="PF01594">
    <property type="entry name" value="AI-2E_transport"/>
    <property type="match status" value="1"/>
</dbReference>
<feature type="transmembrane region" description="Helical" evidence="9">
    <location>
        <begin position="272"/>
        <end position="294"/>
    </location>
</feature>
<evidence type="ECO:0000256" key="6">
    <source>
        <dbReference type="ARBA" id="ARBA00022989"/>
    </source>
</evidence>
<keyword evidence="5 9" id="KW-0812">Transmembrane</keyword>
<evidence type="ECO:0000313" key="11">
    <source>
        <dbReference type="Proteomes" id="UP001652394"/>
    </source>
</evidence>
<feature type="transmembrane region" description="Helical" evidence="9">
    <location>
        <begin position="214"/>
        <end position="236"/>
    </location>
</feature>
<keyword evidence="6 9" id="KW-1133">Transmembrane helix</keyword>
<evidence type="ECO:0000313" key="10">
    <source>
        <dbReference type="EMBL" id="MCU6748256.1"/>
    </source>
</evidence>
<keyword evidence="11" id="KW-1185">Reference proteome</keyword>
<evidence type="ECO:0000256" key="9">
    <source>
        <dbReference type="SAM" id="Phobius"/>
    </source>
</evidence>
<keyword evidence="4" id="KW-1003">Cell membrane</keyword>
<feature type="region of interest" description="Disordered" evidence="8">
    <location>
        <begin position="437"/>
        <end position="459"/>
    </location>
</feature>
<keyword evidence="3" id="KW-0813">Transport</keyword>
<evidence type="ECO:0000256" key="1">
    <source>
        <dbReference type="ARBA" id="ARBA00004651"/>
    </source>
</evidence>
<dbReference type="Proteomes" id="UP001652394">
    <property type="component" value="Unassembled WGS sequence"/>
</dbReference>
<name>A0ABT2TEP5_9FIRM</name>
<feature type="transmembrane region" description="Helical" evidence="9">
    <location>
        <begin position="328"/>
        <end position="349"/>
    </location>
</feature>
<feature type="transmembrane region" description="Helical" evidence="9">
    <location>
        <begin position="384"/>
        <end position="403"/>
    </location>
</feature>
<dbReference type="InterPro" id="IPR002549">
    <property type="entry name" value="AI-2E-like"/>
</dbReference>
<evidence type="ECO:0000256" key="4">
    <source>
        <dbReference type="ARBA" id="ARBA00022475"/>
    </source>
</evidence>
<feature type="transmembrane region" description="Helical" evidence="9">
    <location>
        <begin position="38"/>
        <end position="58"/>
    </location>
</feature>
<comment type="subcellular location">
    <subcellularLocation>
        <location evidence="1">Cell membrane</location>
        <topology evidence="1">Multi-pass membrane protein</topology>
    </subcellularLocation>
</comment>
<feature type="transmembrane region" description="Helical" evidence="9">
    <location>
        <begin position="301"/>
        <end position="322"/>
    </location>
</feature>
<dbReference type="EMBL" id="JAOQJX010000019">
    <property type="protein sequence ID" value="MCU6748256.1"/>
    <property type="molecule type" value="Genomic_DNA"/>
</dbReference>